<comment type="caution">
    <text evidence="2">The sequence shown here is derived from an EMBL/GenBank/DDBJ whole genome shotgun (WGS) entry which is preliminary data.</text>
</comment>
<keyword evidence="1" id="KW-0732">Signal</keyword>
<sequence>MAIVDRFGMKVVASLGLCGAALALSPDAAATPLKTGGYACIEGQAGEAGAPLAGG</sequence>
<dbReference type="AlphaFoldDB" id="D5PB44"/>
<feature type="signal peptide" evidence="1">
    <location>
        <begin position="1"/>
        <end position="23"/>
    </location>
</feature>
<organism evidence="2 3">
    <name type="scientific">Mycobacterium parascrofulaceum ATCC BAA-614</name>
    <dbReference type="NCBI Taxonomy" id="525368"/>
    <lineage>
        <taxon>Bacteria</taxon>
        <taxon>Bacillati</taxon>
        <taxon>Actinomycetota</taxon>
        <taxon>Actinomycetes</taxon>
        <taxon>Mycobacteriales</taxon>
        <taxon>Mycobacteriaceae</taxon>
        <taxon>Mycobacterium</taxon>
        <taxon>Mycobacterium simiae complex</taxon>
    </lineage>
</organism>
<name>D5PB44_9MYCO</name>
<feature type="chain" id="PRO_5038870725" evidence="1">
    <location>
        <begin position="24"/>
        <end position="55"/>
    </location>
</feature>
<evidence type="ECO:0000256" key="1">
    <source>
        <dbReference type="SAM" id="SignalP"/>
    </source>
</evidence>
<keyword evidence="3" id="KW-1185">Reference proteome</keyword>
<protein>
    <submittedName>
        <fullName evidence="2">Uncharacterized protein</fullName>
    </submittedName>
</protein>
<gene>
    <name evidence="2" type="ORF">HMPREF0591_3388</name>
</gene>
<evidence type="ECO:0000313" key="2">
    <source>
        <dbReference type="EMBL" id="EFG76709.1"/>
    </source>
</evidence>
<reference evidence="2 3" key="1">
    <citation type="submission" date="2010-04" db="EMBL/GenBank/DDBJ databases">
        <authorList>
            <person name="Muzny D."/>
            <person name="Qin X."/>
            <person name="Deng J."/>
            <person name="Jiang H."/>
            <person name="Liu Y."/>
            <person name="Qu J."/>
            <person name="Song X.-Z."/>
            <person name="Zhang L."/>
            <person name="Thornton R."/>
            <person name="Coyle M."/>
            <person name="Francisco L."/>
            <person name="Jackson L."/>
            <person name="Javaid M."/>
            <person name="Korchina V."/>
            <person name="Kovar C."/>
            <person name="Mata R."/>
            <person name="Mathew T."/>
            <person name="Ngo R."/>
            <person name="Nguyen L."/>
            <person name="Nguyen N."/>
            <person name="Okwuonu G."/>
            <person name="Ongeri F."/>
            <person name="Pham C."/>
            <person name="Simmons D."/>
            <person name="Wilczek-Boney K."/>
            <person name="Hale W."/>
            <person name="Jakkamsetti A."/>
            <person name="Pham P."/>
            <person name="Ruth R."/>
            <person name="San Lucas F."/>
            <person name="Warren J."/>
            <person name="Zhang J."/>
            <person name="Zhao Z."/>
            <person name="Zhou C."/>
            <person name="Zhu D."/>
            <person name="Lee S."/>
            <person name="Bess C."/>
            <person name="Blankenburg K."/>
            <person name="Forbes L."/>
            <person name="Fu Q."/>
            <person name="Gubbala S."/>
            <person name="Hirani K."/>
            <person name="Jayaseelan J.C."/>
            <person name="Lara F."/>
            <person name="Munidasa M."/>
            <person name="Palculict T."/>
            <person name="Patil S."/>
            <person name="Pu L.-L."/>
            <person name="Saada N."/>
            <person name="Tang L."/>
            <person name="Weissenberger G."/>
            <person name="Zhu Y."/>
            <person name="Hemphill L."/>
            <person name="Shang Y."/>
            <person name="Youmans B."/>
            <person name="Ayvaz T."/>
            <person name="Ross M."/>
            <person name="Santibanez J."/>
            <person name="Aqrawi P."/>
            <person name="Gross S."/>
            <person name="Joshi V."/>
            <person name="Fowler G."/>
            <person name="Nazareth L."/>
            <person name="Reid J."/>
            <person name="Worley K."/>
            <person name="Petrosino J."/>
            <person name="Highlander S."/>
            <person name="Gibbs R."/>
        </authorList>
    </citation>
    <scope>NUCLEOTIDE SEQUENCE [LARGE SCALE GENOMIC DNA]</scope>
    <source>
        <strain evidence="2 3">ATCC BAA-614</strain>
    </source>
</reference>
<dbReference type="Proteomes" id="UP000003653">
    <property type="component" value="Unassembled WGS sequence"/>
</dbReference>
<proteinExistence type="predicted"/>
<evidence type="ECO:0000313" key="3">
    <source>
        <dbReference type="Proteomes" id="UP000003653"/>
    </source>
</evidence>
<dbReference type="EMBL" id="ADNV01000246">
    <property type="protein sequence ID" value="EFG76709.1"/>
    <property type="molecule type" value="Genomic_DNA"/>
</dbReference>
<feature type="non-terminal residue" evidence="2">
    <location>
        <position position="55"/>
    </location>
</feature>
<dbReference type="HOGENOM" id="CLU_3037061_0_0_11"/>
<accession>D5PB44</accession>